<dbReference type="Gene3D" id="3.20.20.60">
    <property type="entry name" value="Phosphoenolpyruvate-binding domains"/>
    <property type="match status" value="1"/>
</dbReference>
<keyword evidence="8" id="KW-1185">Reference proteome</keyword>
<evidence type="ECO:0000256" key="5">
    <source>
        <dbReference type="PIRSR" id="PIRSR015582-2"/>
    </source>
</evidence>
<evidence type="ECO:0000256" key="4">
    <source>
        <dbReference type="PIRSR" id="PIRSR015582-1"/>
    </source>
</evidence>
<feature type="binding site" evidence="5">
    <location>
        <position position="141"/>
    </location>
    <ligand>
        <name>Mg(2+)</name>
        <dbReference type="ChEBI" id="CHEBI:18420"/>
    </ligand>
</feature>
<feature type="binding site" evidence="4">
    <location>
        <position position="78"/>
    </location>
    <ligand>
        <name>substrate</name>
    </ligand>
</feature>
<proteinExistence type="predicted"/>
<accession>A0A5B8U6H1</accession>
<sequence>MQRGRHSLIDWTEQLLRSVLFVPGIDERKLAKVGSFGADAIVIDLEDAVADDQKIAARQTTRAAVPTYGDAGAAVVVRVNGITTGRMEGDIEAVVTPGLDAMMVPKVEDVETLPRVDELLADAERAAGIEVGTIRVLGLLETPKALAHCEEILAAAPPRVHTAVFGAGDYTTELGIDLTRDATEILWARCRLVNAVRAAGLAAPIDGPWLALEDVEGLEADCRRARGLGYQGRVTVYPPQVEVVLRAYSALTDEEEQRARQVIEEFEEALARDVASIRIAGRFVDYPIYRLAKARIARLDTWRARTEVAS</sequence>
<dbReference type="GO" id="GO:0000287">
    <property type="term" value="F:magnesium ion binding"/>
    <property type="evidence" value="ECO:0007669"/>
    <property type="project" value="TreeGrafter"/>
</dbReference>
<dbReference type="InterPro" id="IPR015813">
    <property type="entry name" value="Pyrv/PenolPyrv_kinase-like_dom"/>
</dbReference>
<keyword evidence="2 5" id="KW-0479">Metal-binding</keyword>
<dbReference type="PANTHER" id="PTHR32308">
    <property type="entry name" value="LYASE BETA SUBUNIT, PUTATIVE (AFU_ORTHOLOGUE AFUA_4G13030)-RELATED"/>
    <property type="match status" value="1"/>
</dbReference>
<dbReference type="EMBL" id="CP042430">
    <property type="protein sequence ID" value="QEC48438.1"/>
    <property type="molecule type" value="Genomic_DNA"/>
</dbReference>
<dbReference type="Pfam" id="PF03328">
    <property type="entry name" value="HpcH_HpaI"/>
    <property type="match status" value="1"/>
</dbReference>
<feature type="binding site" evidence="5">
    <location>
        <position position="169"/>
    </location>
    <ligand>
        <name>Mg(2+)</name>
        <dbReference type="ChEBI" id="CHEBI:18420"/>
    </ligand>
</feature>
<gene>
    <name evidence="7" type="ORF">FSW04_13240</name>
</gene>
<dbReference type="AlphaFoldDB" id="A0A5B8U6H1"/>
<dbReference type="Proteomes" id="UP000321805">
    <property type="component" value="Chromosome"/>
</dbReference>
<evidence type="ECO:0000313" key="7">
    <source>
        <dbReference type="EMBL" id="QEC48438.1"/>
    </source>
</evidence>
<keyword evidence="3 5" id="KW-0460">Magnesium</keyword>
<evidence type="ECO:0000313" key="8">
    <source>
        <dbReference type="Proteomes" id="UP000321805"/>
    </source>
</evidence>
<dbReference type="PANTHER" id="PTHR32308:SF0">
    <property type="entry name" value="HPCH_HPAI ALDOLASE_CITRATE LYASE DOMAIN-CONTAINING PROTEIN"/>
    <property type="match status" value="1"/>
</dbReference>
<comment type="cofactor">
    <cofactor evidence="1">
        <name>Mg(2+)</name>
        <dbReference type="ChEBI" id="CHEBI:18420"/>
    </cofactor>
</comment>
<dbReference type="SUPFAM" id="SSF51621">
    <property type="entry name" value="Phosphoenolpyruvate/pyruvate domain"/>
    <property type="match status" value="1"/>
</dbReference>
<dbReference type="KEGG" id="bsol:FSW04_13240"/>
<dbReference type="PIRSF" id="PIRSF015582">
    <property type="entry name" value="Cit_lyase_B"/>
    <property type="match status" value="1"/>
</dbReference>
<organism evidence="7 8">
    <name type="scientific">Baekduia soli</name>
    <dbReference type="NCBI Taxonomy" id="496014"/>
    <lineage>
        <taxon>Bacteria</taxon>
        <taxon>Bacillati</taxon>
        <taxon>Actinomycetota</taxon>
        <taxon>Thermoleophilia</taxon>
        <taxon>Solirubrobacterales</taxon>
        <taxon>Baekduiaceae</taxon>
        <taxon>Baekduia</taxon>
    </lineage>
</organism>
<dbReference type="InterPro" id="IPR005000">
    <property type="entry name" value="Aldolase/citrate-lyase_domain"/>
</dbReference>
<protein>
    <submittedName>
        <fullName evidence="7">CoA ester lyase</fullName>
    </submittedName>
</protein>
<evidence type="ECO:0000256" key="1">
    <source>
        <dbReference type="ARBA" id="ARBA00001946"/>
    </source>
</evidence>
<dbReference type="GO" id="GO:0016829">
    <property type="term" value="F:lyase activity"/>
    <property type="evidence" value="ECO:0007669"/>
    <property type="project" value="UniProtKB-KW"/>
</dbReference>
<evidence type="ECO:0000259" key="6">
    <source>
        <dbReference type="Pfam" id="PF03328"/>
    </source>
</evidence>
<evidence type="ECO:0000256" key="3">
    <source>
        <dbReference type="ARBA" id="ARBA00022842"/>
    </source>
</evidence>
<reference evidence="7 8" key="1">
    <citation type="journal article" date="2018" name="J. Microbiol.">
        <title>Baekduia soli gen. nov., sp. nov., a novel bacterium isolated from the soil of Baekdu Mountain and proposal of a novel family name, Baekduiaceae fam. nov.</title>
        <authorList>
            <person name="An D.S."/>
            <person name="Siddiqi M.Z."/>
            <person name="Kim K.H."/>
            <person name="Yu H.S."/>
            <person name="Im W.T."/>
        </authorList>
    </citation>
    <scope>NUCLEOTIDE SEQUENCE [LARGE SCALE GENOMIC DNA]</scope>
    <source>
        <strain evidence="7 8">BR7-21</strain>
    </source>
</reference>
<feature type="binding site" evidence="4">
    <location>
        <position position="141"/>
    </location>
    <ligand>
        <name>substrate</name>
    </ligand>
</feature>
<feature type="domain" description="HpcH/HpaI aldolase/citrate lyase" evidence="6">
    <location>
        <begin position="17"/>
        <end position="236"/>
    </location>
</feature>
<name>A0A5B8U6H1_9ACTN</name>
<keyword evidence="7" id="KW-0456">Lyase</keyword>
<dbReference type="OrthoDB" id="5172636at2"/>
<dbReference type="InterPro" id="IPR011206">
    <property type="entry name" value="Citrate_lyase_beta/mcl1/mcl2"/>
</dbReference>
<dbReference type="InterPro" id="IPR040442">
    <property type="entry name" value="Pyrv_kinase-like_dom_sf"/>
</dbReference>
<evidence type="ECO:0000256" key="2">
    <source>
        <dbReference type="ARBA" id="ARBA00022723"/>
    </source>
</evidence>
<dbReference type="GO" id="GO:0006107">
    <property type="term" value="P:oxaloacetate metabolic process"/>
    <property type="evidence" value="ECO:0007669"/>
    <property type="project" value="TreeGrafter"/>
</dbReference>